<dbReference type="PANTHER" id="PTHR37398">
    <property type="entry name" value="ENDO-BETA-1,4-MANNANASE"/>
    <property type="match status" value="1"/>
</dbReference>
<sequence length="374" mass="41739">MWWIVFVGLFLLADHGSGARLGIHGTHFTYNGHRVFLAGINKAWEHYAYDFGNGQYNGVKARYEHVFQQLQAAGANSIRVWIHIEGESSPKFDSNGHVTGTDNGGTLINDMRVMLRAAQQHNIFVFPTLWNGAVNQNYHYRLNGLIKDTGKLNSYIDHALKPMVLALKDMPSLGGWDLMNEPEGELIPDLTSTDPCFDTRHLHNSGAGWAGKLYTPQELLRFFNWQAAAIKEVDPHALVTVGAWNGKVNTDNFGFHNMYKDSCLVKAGGKALGTFSFYQIHSYAFNGHFGTESPFMHNFGAFGLHKPLVIGEFREKNGAGMTINQLYDHAYNGGYAGGWGWSETDGNMDNMLQGLNHIRNYHSGAHGTIHVQIH</sequence>
<dbReference type="GeneID" id="105323798"/>
<dbReference type="InterPro" id="IPR017853">
    <property type="entry name" value="GH"/>
</dbReference>
<feature type="signal peptide" evidence="1">
    <location>
        <begin position="1"/>
        <end position="18"/>
    </location>
</feature>
<dbReference type="KEGG" id="crg:105323798"/>
<dbReference type="Proteomes" id="UP000005408">
    <property type="component" value="Unassembled WGS sequence"/>
</dbReference>
<evidence type="ECO:0000256" key="1">
    <source>
        <dbReference type="SAM" id="SignalP"/>
    </source>
</evidence>
<evidence type="ECO:0000313" key="3">
    <source>
        <dbReference type="Proteomes" id="UP000005408"/>
    </source>
</evidence>
<dbReference type="OrthoDB" id="406631at2759"/>
<protein>
    <recommendedName>
        <fullName evidence="4">Mannan endo-1,4-beta-mannosidase</fullName>
    </recommendedName>
</protein>
<proteinExistence type="predicted"/>
<accession>A0A8W8HUT2</accession>
<organism evidence="2 3">
    <name type="scientific">Magallana gigas</name>
    <name type="common">Pacific oyster</name>
    <name type="synonym">Crassostrea gigas</name>
    <dbReference type="NCBI Taxonomy" id="29159"/>
    <lineage>
        <taxon>Eukaryota</taxon>
        <taxon>Metazoa</taxon>
        <taxon>Spiralia</taxon>
        <taxon>Lophotrochozoa</taxon>
        <taxon>Mollusca</taxon>
        <taxon>Bivalvia</taxon>
        <taxon>Autobranchia</taxon>
        <taxon>Pteriomorphia</taxon>
        <taxon>Ostreida</taxon>
        <taxon>Ostreoidea</taxon>
        <taxon>Ostreidae</taxon>
        <taxon>Magallana</taxon>
    </lineage>
</organism>
<dbReference type="EnsemblMetazoa" id="G11044.1">
    <property type="protein sequence ID" value="G11044.1:cds"/>
    <property type="gene ID" value="G11044"/>
</dbReference>
<evidence type="ECO:0000313" key="2">
    <source>
        <dbReference type="EnsemblMetazoa" id="G11044.1:cds"/>
    </source>
</evidence>
<dbReference type="RefSeq" id="XP_034325580.1">
    <property type="nucleotide sequence ID" value="XM_034469689.2"/>
</dbReference>
<dbReference type="AlphaFoldDB" id="A0A8W8HUT2"/>
<dbReference type="Gene3D" id="3.20.20.80">
    <property type="entry name" value="Glycosidases"/>
    <property type="match status" value="1"/>
</dbReference>
<keyword evidence="3" id="KW-1185">Reference proteome</keyword>
<evidence type="ECO:0008006" key="4">
    <source>
        <dbReference type="Google" id="ProtNLM"/>
    </source>
</evidence>
<feature type="chain" id="PRO_5036488992" description="Mannan endo-1,4-beta-mannosidase" evidence="1">
    <location>
        <begin position="19"/>
        <end position="374"/>
    </location>
</feature>
<reference evidence="2" key="1">
    <citation type="submission" date="2022-08" db="UniProtKB">
        <authorList>
            <consortium name="EnsemblMetazoa"/>
        </authorList>
    </citation>
    <scope>IDENTIFICATION</scope>
    <source>
        <strain evidence="2">05x7-T-G4-1.051#20</strain>
    </source>
</reference>
<keyword evidence="1" id="KW-0732">Signal</keyword>
<dbReference type="SUPFAM" id="SSF51445">
    <property type="entry name" value="(Trans)glycosidases"/>
    <property type="match status" value="1"/>
</dbReference>
<name>A0A8W8HUT2_MAGGI</name>
<dbReference type="PANTHER" id="PTHR37398:SF3">
    <property type="entry name" value="GLYCOSIDE HYDROLASE FAMILY 5 DOMAIN-CONTAINING PROTEIN"/>
    <property type="match status" value="1"/>
</dbReference>
<dbReference type="OMA" id="IRLWVHI"/>